<protein>
    <submittedName>
        <fullName evidence="8">Uncharacterized protein LOC101855710</fullName>
    </submittedName>
</protein>
<accession>A0ABM0JIT0</accession>
<dbReference type="InterPro" id="IPR036259">
    <property type="entry name" value="MFS_trans_sf"/>
</dbReference>
<dbReference type="Pfam" id="PF07690">
    <property type="entry name" value="MFS_1"/>
    <property type="match status" value="1"/>
</dbReference>
<sequence length="286" mass="31064">MTMCNSNIQINGETIFERSNLDSGFDTGNDADIDSETDIYQARTCKQILNPGADLVFSENISNNESELWTSKLKQQLSTLQTVFHLKPKGSECTETDDESITSALRSGPFYVLWITNGCTAYGVHILSMFYKSFGQTRINDDHFLAAIGTLDSALVFVTRLLCGLLADKMGVKSSLIILCGAQSLAFACWYLTASAGRWPYLVCTSVLAVAGHGIFTVTPVAVLKHFGSVRLTTLMSLTFTSTVVAGVLVSAARELLLANSGWLVFLTSDALLMLLPLLLVACYLP</sequence>
<evidence type="ECO:0000313" key="8">
    <source>
        <dbReference type="RefSeq" id="XP_005094629.1"/>
    </source>
</evidence>
<proteinExistence type="predicted"/>
<comment type="subcellular location">
    <subcellularLocation>
        <location evidence="1">Membrane</location>
        <topology evidence="1">Multi-pass membrane protein</topology>
    </subcellularLocation>
</comment>
<keyword evidence="5 6" id="KW-0472">Membrane</keyword>
<keyword evidence="4 6" id="KW-1133">Transmembrane helix</keyword>
<evidence type="ECO:0000256" key="6">
    <source>
        <dbReference type="SAM" id="Phobius"/>
    </source>
</evidence>
<evidence type="ECO:0000256" key="4">
    <source>
        <dbReference type="ARBA" id="ARBA00022989"/>
    </source>
</evidence>
<dbReference type="InterPro" id="IPR011701">
    <property type="entry name" value="MFS"/>
</dbReference>
<evidence type="ECO:0000256" key="5">
    <source>
        <dbReference type="ARBA" id="ARBA00023136"/>
    </source>
</evidence>
<feature type="transmembrane region" description="Helical" evidence="6">
    <location>
        <begin position="199"/>
        <end position="223"/>
    </location>
</feature>
<dbReference type="PANTHER" id="PTHR43385:SF1">
    <property type="entry name" value="RIBOFLAVIN TRANSPORTER RIBJ"/>
    <property type="match status" value="1"/>
</dbReference>
<feature type="transmembrane region" description="Helical" evidence="6">
    <location>
        <begin position="263"/>
        <end position="285"/>
    </location>
</feature>
<name>A0ABM0JIT0_APLCA</name>
<feature type="transmembrane region" description="Helical" evidence="6">
    <location>
        <begin position="235"/>
        <end position="257"/>
    </location>
</feature>
<evidence type="ECO:0000256" key="3">
    <source>
        <dbReference type="ARBA" id="ARBA00022692"/>
    </source>
</evidence>
<dbReference type="GeneID" id="101855710"/>
<keyword evidence="7" id="KW-1185">Reference proteome</keyword>
<dbReference type="Proteomes" id="UP000694888">
    <property type="component" value="Unplaced"/>
</dbReference>
<dbReference type="Gene3D" id="1.20.1250.20">
    <property type="entry name" value="MFS general substrate transporter like domains"/>
    <property type="match status" value="1"/>
</dbReference>
<evidence type="ECO:0000313" key="7">
    <source>
        <dbReference type="Proteomes" id="UP000694888"/>
    </source>
</evidence>
<feature type="transmembrane region" description="Helical" evidence="6">
    <location>
        <begin position="143"/>
        <end position="163"/>
    </location>
</feature>
<organism evidence="7 8">
    <name type="scientific">Aplysia californica</name>
    <name type="common">California sea hare</name>
    <dbReference type="NCBI Taxonomy" id="6500"/>
    <lineage>
        <taxon>Eukaryota</taxon>
        <taxon>Metazoa</taxon>
        <taxon>Spiralia</taxon>
        <taxon>Lophotrochozoa</taxon>
        <taxon>Mollusca</taxon>
        <taxon>Gastropoda</taxon>
        <taxon>Heterobranchia</taxon>
        <taxon>Euthyneura</taxon>
        <taxon>Tectipleura</taxon>
        <taxon>Aplysiida</taxon>
        <taxon>Aplysioidea</taxon>
        <taxon>Aplysiidae</taxon>
        <taxon>Aplysia</taxon>
    </lineage>
</organism>
<keyword evidence="3 6" id="KW-0812">Transmembrane</keyword>
<gene>
    <name evidence="8" type="primary">LOC101855710</name>
</gene>
<feature type="transmembrane region" description="Helical" evidence="6">
    <location>
        <begin position="175"/>
        <end position="193"/>
    </location>
</feature>
<feature type="transmembrane region" description="Helical" evidence="6">
    <location>
        <begin position="110"/>
        <end position="131"/>
    </location>
</feature>
<evidence type="ECO:0000256" key="2">
    <source>
        <dbReference type="ARBA" id="ARBA00022448"/>
    </source>
</evidence>
<dbReference type="InterPro" id="IPR052983">
    <property type="entry name" value="MFS_Riboflavin_Transporter"/>
</dbReference>
<keyword evidence="2" id="KW-0813">Transport</keyword>
<dbReference type="RefSeq" id="XP_005094629.1">
    <property type="nucleotide sequence ID" value="XM_005094572.1"/>
</dbReference>
<reference evidence="8" key="1">
    <citation type="submission" date="2025-08" db="UniProtKB">
        <authorList>
            <consortium name="RefSeq"/>
        </authorList>
    </citation>
    <scope>IDENTIFICATION</scope>
</reference>
<evidence type="ECO:0000256" key="1">
    <source>
        <dbReference type="ARBA" id="ARBA00004141"/>
    </source>
</evidence>
<dbReference type="SUPFAM" id="SSF103473">
    <property type="entry name" value="MFS general substrate transporter"/>
    <property type="match status" value="1"/>
</dbReference>
<dbReference type="PANTHER" id="PTHR43385">
    <property type="entry name" value="RIBOFLAVIN TRANSPORTER RIBJ"/>
    <property type="match status" value="1"/>
</dbReference>